<dbReference type="PANTHER" id="PTHR34599:SF1">
    <property type="entry name" value="PHOSPHATIDIC ACID PHOSPHATASE TYPE 2_HALOPEROXIDASE DOMAIN-CONTAINING PROTEIN"/>
    <property type="match status" value="1"/>
</dbReference>
<name>A0ABY4GXR3_9BACI</name>
<evidence type="ECO:0000259" key="2">
    <source>
        <dbReference type="Pfam" id="PF01569"/>
    </source>
</evidence>
<evidence type="ECO:0000313" key="3">
    <source>
        <dbReference type="EMBL" id="UOQ92982.1"/>
    </source>
</evidence>
<dbReference type="Proteomes" id="UP000831880">
    <property type="component" value="Chromosome"/>
</dbReference>
<dbReference type="RefSeq" id="WP_244752586.1">
    <property type="nucleotide sequence ID" value="NZ_CP095074.1"/>
</dbReference>
<dbReference type="InterPro" id="IPR036938">
    <property type="entry name" value="PAP2/HPO_sf"/>
</dbReference>
<evidence type="ECO:0000256" key="1">
    <source>
        <dbReference type="SAM" id="MobiDB-lite"/>
    </source>
</evidence>
<organism evidence="3 4">
    <name type="scientific">Halobacillus shinanisalinarum</name>
    <dbReference type="NCBI Taxonomy" id="2932258"/>
    <lineage>
        <taxon>Bacteria</taxon>
        <taxon>Bacillati</taxon>
        <taxon>Bacillota</taxon>
        <taxon>Bacilli</taxon>
        <taxon>Bacillales</taxon>
        <taxon>Bacillaceae</taxon>
        <taxon>Halobacillus</taxon>
    </lineage>
</organism>
<sequence length="293" mass="34125">MTDDFLKWSDIPYGGEKRVPDDHVDPEADSWPMYYLDRRGDRFFGPDGNIHFDVRQPDTIDWDKQLKIVQYYLENITNRQIQIAKYWGTGAATKQWTPVIDRLIDTYDLTPTRAARVLAAVHAGINDTFVVTWYYKYLWNVARPIQYDPKLKTVLCTPRFPTYISGHAAVSGCVQTMLSYFFPGEAHRLKEMAEENANSRLYGGVHFPIDNEEGLKLGRRIGTIITRELSKQRQENRRYVDIPFRENRNAQLQPPPYTQTIPYDFNESCASRTRDSKSTSHYGDPPRPKLYID</sequence>
<dbReference type="CDD" id="cd03398">
    <property type="entry name" value="PAP2_haloperoxidase"/>
    <property type="match status" value="1"/>
</dbReference>
<dbReference type="InterPro" id="IPR052559">
    <property type="entry name" value="V-haloperoxidase"/>
</dbReference>
<gene>
    <name evidence="3" type="ORF">MUO14_21690</name>
</gene>
<feature type="domain" description="Phosphatidic acid phosphatase type 2/haloperoxidase" evidence="2">
    <location>
        <begin position="130"/>
        <end position="228"/>
    </location>
</feature>
<evidence type="ECO:0000313" key="4">
    <source>
        <dbReference type="Proteomes" id="UP000831880"/>
    </source>
</evidence>
<dbReference type="SUPFAM" id="SSF48317">
    <property type="entry name" value="Acid phosphatase/Vanadium-dependent haloperoxidase"/>
    <property type="match status" value="1"/>
</dbReference>
<reference evidence="3 4" key="1">
    <citation type="submission" date="2022-04" db="EMBL/GenBank/DDBJ databases">
        <title>Halobacillus sp. isolated from saltern.</title>
        <authorList>
            <person name="Won M."/>
            <person name="Lee C.-M."/>
            <person name="Woen H.-Y."/>
            <person name="Kwon S.-W."/>
        </authorList>
    </citation>
    <scope>NUCLEOTIDE SEQUENCE [LARGE SCALE GENOMIC DNA]</scope>
    <source>
        <strain evidence="3 4">SSTM10-2</strain>
    </source>
</reference>
<dbReference type="InterPro" id="IPR000326">
    <property type="entry name" value="PAP2/HPO"/>
</dbReference>
<protein>
    <submittedName>
        <fullName evidence="3">Vanadium-dependent haloperoxidase</fullName>
    </submittedName>
</protein>
<dbReference type="Pfam" id="PF01569">
    <property type="entry name" value="PAP2"/>
    <property type="match status" value="1"/>
</dbReference>
<dbReference type="Gene3D" id="1.10.606.20">
    <property type="match status" value="1"/>
</dbReference>
<feature type="region of interest" description="Disordered" evidence="1">
    <location>
        <begin position="247"/>
        <end position="293"/>
    </location>
</feature>
<feature type="compositionally biased region" description="Basic and acidic residues" evidence="1">
    <location>
        <begin position="272"/>
        <end position="293"/>
    </location>
</feature>
<dbReference type="EMBL" id="CP095074">
    <property type="protein sequence ID" value="UOQ92982.1"/>
    <property type="molecule type" value="Genomic_DNA"/>
</dbReference>
<accession>A0ABY4GXR3</accession>
<keyword evidence="4" id="KW-1185">Reference proteome</keyword>
<proteinExistence type="predicted"/>
<dbReference type="PANTHER" id="PTHR34599">
    <property type="entry name" value="PEROXIDASE-RELATED"/>
    <property type="match status" value="1"/>
</dbReference>